<evidence type="ECO:0000256" key="6">
    <source>
        <dbReference type="SAM" id="MobiDB-lite"/>
    </source>
</evidence>
<dbReference type="PANTHER" id="PTHR11241:SF0">
    <property type="entry name" value="DEOXYURIDINE 5'-TRIPHOSPHATE NUCLEOTIDOHYDROLASE"/>
    <property type="match status" value="1"/>
</dbReference>
<name>A0ABX5BH29_CRYHO</name>
<comment type="function">
    <text evidence="5">Involved in nucleotide metabolism via production of dUMP, the immediate precursor of thymidine nucleotides, and decreases the intracellular concentration of dUTP so that uracil cannot be incorporated into DNA.</text>
</comment>
<comment type="cofactor">
    <cofactor evidence="5">
        <name>Mg(2+)</name>
        <dbReference type="ChEBI" id="CHEBI:18420"/>
    </cofactor>
</comment>
<reference evidence="8 9" key="2">
    <citation type="submission" date="2017-10" db="EMBL/GenBank/DDBJ databases">
        <title>Consistent, comparative and evidence-based genome annotation and re-annotation for the closely-related species, Cryptosporidium parvum, C. hominis and C. tyzzeri.</title>
        <authorList>
            <person name="Baptista R.P."/>
            <person name="Li Y."/>
            <person name="Sateriale A."/>
            <person name="Striepen B."/>
            <person name="Kissinger J.C."/>
        </authorList>
    </citation>
    <scope>NUCLEOTIDE SEQUENCE [LARGE SCALE GENOMIC DNA]</scope>
    <source>
        <strain evidence="8">30976</strain>
    </source>
</reference>
<dbReference type="InterPro" id="IPR008181">
    <property type="entry name" value="dUTPase"/>
</dbReference>
<comment type="pathway">
    <text evidence="1 5">Pyrimidine metabolism; dUMP biosynthesis; dUMP from dCTP (dUTP route): step 2/2.</text>
</comment>
<proteinExistence type="inferred from homology"/>
<organism evidence="8 9">
    <name type="scientific">Cryptosporidium hominis</name>
    <dbReference type="NCBI Taxonomy" id="237895"/>
    <lineage>
        <taxon>Eukaryota</taxon>
        <taxon>Sar</taxon>
        <taxon>Alveolata</taxon>
        <taxon>Apicomplexa</taxon>
        <taxon>Conoidasida</taxon>
        <taxon>Coccidia</taxon>
        <taxon>Eucoccidiorida</taxon>
        <taxon>Eimeriorina</taxon>
        <taxon>Cryptosporidiidae</taxon>
        <taxon>Cryptosporidium</taxon>
    </lineage>
</organism>
<dbReference type="InterPro" id="IPR033704">
    <property type="entry name" value="dUTPase_trimeric"/>
</dbReference>
<accession>A0ABX5BH29</accession>
<evidence type="ECO:0000256" key="3">
    <source>
        <dbReference type="ARBA" id="ARBA00022801"/>
    </source>
</evidence>
<dbReference type="EMBL" id="JTAI01000044">
    <property type="protein sequence ID" value="PPS97031.1"/>
    <property type="molecule type" value="Genomic_DNA"/>
</dbReference>
<keyword evidence="5" id="KW-0479">Metal-binding</keyword>
<dbReference type="PANTHER" id="PTHR11241">
    <property type="entry name" value="DEOXYURIDINE 5'-TRIPHOSPHATE NUCLEOTIDOHYDROLASE"/>
    <property type="match status" value="1"/>
</dbReference>
<dbReference type="InterPro" id="IPR029054">
    <property type="entry name" value="dUTPase-like"/>
</dbReference>
<keyword evidence="3 5" id="KW-0378">Hydrolase</keyword>
<dbReference type="InterPro" id="IPR036157">
    <property type="entry name" value="dUTPase-like_sf"/>
</dbReference>
<comment type="caution">
    <text evidence="8">The sequence shown here is derived from an EMBL/GenBank/DDBJ whole genome shotgun (WGS) entry which is preliminary data.</text>
</comment>
<dbReference type="SUPFAM" id="SSF51283">
    <property type="entry name" value="dUTPase-like"/>
    <property type="match status" value="1"/>
</dbReference>
<reference evidence="8 9" key="1">
    <citation type="submission" date="2014-11" db="EMBL/GenBank/DDBJ databases">
        <title>Comparative genomic analysis of Cryptosporidium hominis reveals occurrence of genetic recombination in virulent subtypes.</title>
        <authorList>
            <person name="Guo Y."/>
            <person name="Tang K."/>
            <person name="Frace M."/>
            <person name="Li N."/>
            <person name="Roellig D.M."/>
            <person name="Sammons S."/>
            <person name="Knipe K."/>
            <person name="Rowe L."/>
            <person name="Feng Y."/>
            <person name="Xiao L."/>
        </authorList>
    </citation>
    <scope>NUCLEOTIDE SEQUENCE [LARGE SCALE GENOMIC DNA]</scope>
    <source>
        <strain evidence="8">30976</strain>
    </source>
</reference>
<keyword evidence="4 5" id="KW-0546">Nucleotide metabolism</keyword>
<evidence type="ECO:0000256" key="4">
    <source>
        <dbReference type="ARBA" id="ARBA00023080"/>
    </source>
</evidence>
<dbReference type="EC" id="3.6.1.23" evidence="5"/>
<evidence type="ECO:0000259" key="7">
    <source>
        <dbReference type="Pfam" id="PF00692"/>
    </source>
</evidence>
<dbReference type="Gene3D" id="2.70.40.10">
    <property type="match status" value="1"/>
</dbReference>
<evidence type="ECO:0000313" key="9">
    <source>
        <dbReference type="Proteomes" id="UP001429100"/>
    </source>
</evidence>
<comment type="similarity">
    <text evidence="2 5">Belongs to the dUTPase family.</text>
</comment>
<evidence type="ECO:0000313" key="8">
    <source>
        <dbReference type="EMBL" id="PPS97031.1"/>
    </source>
</evidence>
<dbReference type="CDD" id="cd07557">
    <property type="entry name" value="trimeric_dUTPase"/>
    <property type="match status" value="1"/>
</dbReference>
<feature type="region of interest" description="Disordered" evidence="6">
    <location>
        <begin position="139"/>
        <end position="167"/>
    </location>
</feature>
<feature type="domain" description="dUTPase-like" evidence="7">
    <location>
        <begin position="20"/>
        <end position="148"/>
    </location>
</feature>
<dbReference type="Proteomes" id="UP001429100">
    <property type="component" value="Unassembled WGS sequence"/>
</dbReference>
<keyword evidence="9" id="KW-1185">Reference proteome</keyword>
<dbReference type="Pfam" id="PF00692">
    <property type="entry name" value="dUTPase"/>
    <property type="match status" value="1"/>
</dbReference>
<evidence type="ECO:0000256" key="1">
    <source>
        <dbReference type="ARBA" id="ARBA00005142"/>
    </source>
</evidence>
<protein>
    <recommendedName>
        <fullName evidence="5">Deoxyuridine 5'-triphosphate nucleotidohydrolase</fullName>
        <shortName evidence="5">dUTPase</shortName>
        <ecNumber evidence="5">3.6.1.23</ecNumber>
    </recommendedName>
    <alternativeName>
        <fullName evidence="5">dUTP pyrophosphatase</fullName>
    </alternativeName>
</protein>
<gene>
    <name evidence="8" type="ORF">GY17_00001401</name>
</gene>
<keyword evidence="5" id="KW-0460">Magnesium</keyword>
<evidence type="ECO:0000256" key="2">
    <source>
        <dbReference type="ARBA" id="ARBA00006581"/>
    </source>
</evidence>
<comment type="catalytic activity">
    <reaction evidence="5">
        <text>dUTP + H2O = dUMP + diphosphate + H(+)</text>
        <dbReference type="Rhea" id="RHEA:10248"/>
        <dbReference type="ChEBI" id="CHEBI:15377"/>
        <dbReference type="ChEBI" id="CHEBI:15378"/>
        <dbReference type="ChEBI" id="CHEBI:33019"/>
        <dbReference type="ChEBI" id="CHEBI:61555"/>
        <dbReference type="ChEBI" id="CHEBI:246422"/>
        <dbReference type="EC" id="3.6.1.23"/>
    </reaction>
</comment>
<evidence type="ECO:0000256" key="5">
    <source>
        <dbReference type="RuleBase" id="RU367024"/>
    </source>
</evidence>
<sequence length="280" mass="30608">MRFLILPLTIIAQQLYSNHTIHYKGDSGLDLFIIEDQIIKAGETGFVRTGIKIAAYDDYDEPSSYTIVGRSSISKSPLRLAVPGGIFDAGFRGELKIPFDNIKDYDYELKVGQRYVSLTGYDGKPVSFSLVDQLDETDRGERGLGSTGLGPVVLGNTGEETRSKSPNQALVNGTRTSLSRIVPLSTNRTSESQLVKSMKPLAGQSEKPLKSRTPLNSFVFPQASNVQVFNIMSSDSQTLLVNVLPSKSLTERVDIAKSVIITSVPENENKNNTSLNVTKT</sequence>